<protein>
    <recommendedName>
        <fullName evidence="3">RRM domain-containing protein</fullName>
    </recommendedName>
</protein>
<keyword evidence="1" id="KW-0694">RNA-binding</keyword>
<evidence type="ECO:0000313" key="5">
    <source>
        <dbReference type="EMBL" id="WWC59152.1"/>
    </source>
</evidence>
<feature type="compositionally biased region" description="Basic and acidic residues" evidence="2">
    <location>
        <begin position="162"/>
        <end position="172"/>
    </location>
</feature>
<dbReference type="InterPro" id="IPR000504">
    <property type="entry name" value="RRM_dom"/>
</dbReference>
<dbReference type="Proteomes" id="UP000078595">
    <property type="component" value="Chromosome 2"/>
</dbReference>
<feature type="compositionally biased region" description="Basic residues" evidence="2">
    <location>
        <begin position="98"/>
        <end position="117"/>
    </location>
</feature>
<dbReference type="EMBL" id="CP144531">
    <property type="protein sequence ID" value="WWC59152.1"/>
    <property type="molecule type" value="Genomic_DNA"/>
</dbReference>
<accession>A0A1A6AD25</accession>
<dbReference type="PROSITE" id="PS50102">
    <property type="entry name" value="RRM"/>
    <property type="match status" value="1"/>
</dbReference>
<sequence length="205" mass="23785">MNRTVLYVSGFAGNLRARDLAYEFERYGRLIRCDIPALKTPTSSPFAFIEFRREDDAEDAYYDMHGRSIDGRKITVQWAKRPPSSQWRHDGLGDSRDRRRSPPPRRRSPSPPPRRRSPSPPPRRARDYDDEPRDRDGDRRRSPSPAPANGRDARRSASPAPRRRDSRDERSRNGTNSASPVKKSAALDDDDREADREDERERRDD</sequence>
<keyword evidence="6" id="KW-1185">Reference proteome</keyword>
<feature type="compositionally biased region" description="Basic and acidic residues" evidence="2">
    <location>
        <begin position="87"/>
        <end position="97"/>
    </location>
</feature>
<evidence type="ECO:0000256" key="1">
    <source>
        <dbReference type="PROSITE-ProRule" id="PRU00176"/>
    </source>
</evidence>
<dbReference type="InterPro" id="IPR012677">
    <property type="entry name" value="Nucleotide-bd_a/b_plait_sf"/>
</dbReference>
<feature type="compositionally biased region" description="Basic and acidic residues" evidence="2">
    <location>
        <begin position="124"/>
        <end position="141"/>
    </location>
</feature>
<feature type="region of interest" description="Disordered" evidence="2">
    <location>
        <begin position="79"/>
        <end position="205"/>
    </location>
</feature>
<reference evidence="5" key="2">
    <citation type="submission" date="2013-07" db="EMBL/GenBank/DDBJ databases">
        <authorList>
            <consortium name="The Broad Institute Genome Sequencing Platform"/>
            <person name="Cuomo C."/>
            <person name="Litvintseva A."/>
            <person name="Chen Y."/>
            <person name="Heitman J."/>
            <person name="Sun S."/>
            <person name="Springer D."/>
            <person name="Dromer F."/>
            <person name="Young S.K."/>
            <person name="Zeng Q."/>
            <person name="Gargeya S."/>
            <person name="Fitzgerald M."/>
            <person name="Abouelleil A."/>
            <person name="Alvarado L."/>
            <person name="Berlin A.M."/>
            <person name="Chapman S.B."/>
            <person name="Dewar J."/>
            <person name="Goldberg J."/>
            <person name="Griggs A."/>
            <person name="Gujja S."/>
            <person name="Hansen M."/>
            <person name="Howarth C."/>
            <person name="Imamovic A."/>
            <person name="Larimer J."/>
            <person name="McCowan C."/>
            <person name="Murphy C."/>
            <person name="Pearson M."/>
            <person name="Priest M."/>
            <person name="Roberts A."/>
            <person name="Saif S."/>
            <person name="Shea T."/>
            <person name="Sykes S."/>
            <person name="Wortman J."/>
            <person name="Nusbaum C."/>
            <person name="Birren B."/>
        </authorList>
    </citation>
    <scope>NUCLEOTIDE SEQUENCE</scope>
    <source>
        <strain evidence="5">CBS 10117</strain>
    </source>
</reference>
<dbReference type="GeneID" id="28965863"/>
<dbReference type="InterPro" id="IPR050441">
    <property type="entry name" value="RBM"/>
</dbReference>
<reference evidence="4" key="1">
    <citation type="submission" date="2013-07" db="EMBL/GenBank/DDBJ databases">
        <title>The Genome Sequence of Cryptococcus dejecticola CBS10117.</title>
        <authorList>
            <consortium name="The Broad Institute Genome Sequencing Platform"/>
            <person name="Cuomo C."/>
            <person name="Litvintseva A."/>
            <person name="Chen Y."/>
            <person name="Heitman J."/>
            <person name="Sun S."/>
            <person name="Springer D."/>
            <person name="Dromer F."/>
            <person name="Young S.K."/>
            <person name="Zeng Q."/>
            <person name="Gargeya S."/>
            <person name="Fitzgerald M."/>
            <person name="Abouelleil A."/>
            <person name="Alvarado L."/>
            <person name="Berlin A.M."/>
            <person name="Chapman S.B."/>
            <person name="Dewar J."/>
            <person name="Goldberg J."/>
            <person name="Griggs A."/>
            <person name="Gujja S."/>
            <person name="Hansen M."/>
            <person name="Howarth C."/>
            <person name="Imamovic A."/>
            <person name="Larimer J."/>
            <person name="McCowan C."/>
            <person name="Murphy C."/>
            <person name="Pearson M."/>
            <person name="Priest M."/>
            <person name="Roberts A."/>
            <person name="Saif S."/>
            <person name="Shea T."/>
            <person name="Sykes S."/>
            <person name="Wortman J."/>
            <person name="Nusbaum C."/>
            <person name="Birren B."/>
        </authorList>
    </citation>
    <scope>NUCLEOTIDE SEQUENCE [LARGE SCALE GENOMIC DNA]</scope>
    <source>
        <strain evidence="4">CBS 10117</strain>
    </source>
</reference>
<feature type="compositionally biased region" description="Basic and acidic residues" evidence="2">
    <location>
        <begin position="193"/>
        <end position="205"/>
    </location>
</feature>
<dbReference type="Pfam" id="PF00076">
    <property type="entry name" value="RRM_1"/>
    <property type="match status" value="1"/>
</dbReference>
<dbReference type="InterPro" id="IPR035979">
    <property type="entry name" value="RBD_domain_sf"/>
</dbReference>
<dbReference type="EMBL" id="KI894028">
    <property type="protein sequence ID" value="OBR87948.1"/>
    <property type="molecule type" value="Genomic_DNA"/>
</dbReference>
<reference evidence="5" key="3">
    <citation type="submission" date="2024-02" db="EMBL/GenBank/DDBJ databases">
        <title>Comparative genomics of Cryptococcus and Kwoniella reveals pathogenesis evolution and contrasting modes of karyotype evolution via chromosome fusion or intercentromeric recombination.</title>
        <authorList>
            <person name="Coelho M.A."/>
            <person name="David-Palma M."/>
            <person name="Shea T."/>
            <person name="Bowers K."/>
            <person name="McGinley-Smith S."/>
            <person name="Mohammad A.W."/>
            <person name="Gnirke A."/>
            <person name="Yurkov A.M."/>
            <person name="Nowrousian M."/>
            <person name="Sun S."/>
            <person name="Cuomo C.A."/>
            <person name="Heitman J."/>
        </authorList>
    </citation>
    <scope>NUCLEOTIDE SEQUENCE</scope>
    <source>
        <strain evidence="5">CBS 10117</strain>
    </source>
</reference>
<dbReference type="VEuPathDB" id="FungiDB:I303_02164"/>
<dbReference type="RefSeq" id="XP_018265790.1">
    <property type="nucleotide sequence ID" value="XM_018405509.1"/>
</dbReference>
<dbReference type="GO" id="GO:0003723">
    <property type="term" value="F:RNA binding"/>
    <property type="evidence" value="ECO:0007669"/>
    <property type="project" value="UniProtKB-UniRule"/>
</dbReference>
<dbReference type="PANTHER" id="PTHR48034">
    <property type="entry name" value="TRANSFORMER-2 SEX-DETERMINING PROTEIN-RELATED"/>
    <property type="match status" value="1"/>
</dbReference>
<evidence type="ECO:0000259" key="3">
    <source>
        <dbReference type="PROSITE" id="PS50102"/>
    </source>
</evidence>
<dbReference type="Gene3D" id="3.30.70.330">
    <property type="match status" value="1"/>
</dbReference>
<dbReference type="OrthoDB" id="5970at2759"/>
<evidence type="ECO:0000313" key="6">
    <source>
        <dbReference type="Proteomes" id="UP000078595"/>
    </source>
</evidence>
<dbReference type="SMART" id="SM00360">
    <property type="entry name" value="RRM"/>
    <property type="match status" value="1"/>
</dbReference>
<feature type="domain" description="RRM" evidence="3">
    <location>
        <begin position="4"/>
        <end position="81"/>
    </location>
</feature>
<gene>
    <name evidence="4" type="ORF">I303_02164</name>
    <name evidence="5" type="ORF">I303_101700</name>
</gene>
<organism evidence="4">
    <name type="scientific">Kwoniella dejecticola CBS 10117</name>
    <dbReference type="NCBI Taxonomy" id="1296121"/>
    <lineage>
        <taxon>Eukaryota</taxon>
        <taxon>Fungi</taxon>
        <taxon>Dikarya</taxon>
        <taxon>Basidiomycota</taxon>
        <taxon>Agaricomycotina</taxon>
        <taxon>Tremellomycetes</taxon>
        <taxon>Tremellales</taxon>
        <taxon>Cryptococcaceae</taxon>
        <taxon>Kwoniella</taxon>
    </lineage>
</organism>
<evidence type="ECO:0000313" key="4">
    <source>
        <dbReference type="EMBL" id="OBR87948.1"/>
    </source>
</evidence>
<dbReference type="AlphaFoldDB" id="A0A1A6AD25"/>
<evidence type="ECO:0000256" key="2">
    <source>
        <dbReference type="SAM" id="MobiDB-lite"/>
    </source>
</evidence>
<dbReference type="STRING" id="1296121.A0A1A6AD25"/>
<proteinExistence type="predicted"/>
<dbReference type="KEGG" id="kdj:28965863"/>
<dbReference type="SUPFAM" id="SSF54928">
    <property type="entry name" value="RNA-binding domain, RBD"/>
    <property type="match status" value="1"/>
</dbReference>
<name>A0A1A6AD25_9TREE</name>